<proteinExistence type="predicted"/>
<name>A0A2H6KGW6_9APIC</name>
<sequence length="119" mass="13028">MKEDNPQSSDNPIAEPEDAEGAAEEISMEELMGSIMKGVSKAFSTTTANKSRGVSVTCLPINTLQPVKSAVPEAPKPPKRSVRVSIRKQPDEFPEADEQRYKKIANNGVVRLFELINQS</sequence>
<dbReference type="GeneID" id="39876008"/>
<organism evidence="2 3">
    <name type="scientific">Babesia ovata</name>
    <dbReference type="NCBI Taxonomy" id="189622"/>
    <lineage>
        <taxon>Eukaryota</taxon>
        <taxon>Sar</taxon>
        <taxon>Alveolata</taxon>
        <taxon>Apicomplexa</taxon>
        <taxon>Aconoidasida</taxon>
        <taxon>Piroplasmida</taxon>
        <taxon>Babesiidae</taxon>
        <taxon>Babesia</taxon>
    </lineage>
</organism>
<evidence type="ECO:0000313" key="3">
    <source>
        <dbReference type="Proteomes" id="UP000236319"/>
    </source>
</evidence>
<reference evidence="2 3" key="1">
    <citation type="journal article" date="2017" name="BMC Genomics">
        <title>Whole-genome assembly of Babesia ovata and comparative genomics between closely related pathogens.</title>
        <authorList>
            <person name="Yamagishi J."/>
            <person name="Asada M."/>
            <person name="Hakimi H."/>
            <person name="Tanaka T.Q."/>
            <person name="Sugimoto C."/>
            <person name="Kawazu S."/>
        </authorList>
    </citation>
    <scope>NUCLEOTIDE SEQUENCE [LARGE SCALE GENOMIC DNA]</scope>
    <source>
        <strain evidence="2 3">Miyake</strain>
    </source>
</reference>
<accession>A0A2H6KGW6</accession>
<protein>
    <submittedName>
        <fullName evidence="2">Formate hydrogenlyase, putative</fullName>
    </submittedName>
</protein>
<evidence type="ECO:0000313" key="2">
    <source>
        <dbReference type="EMBL" id="GBE62238.1"/>
    </source>
</evidence>
<dbReference type="Proteomes" id="UP000236319">
    <property type="component" value="Unassembled WGS sequence"/>
</dbReference>
<dbReference type="AlphaFoldDB" id="A0A2H6KGW6"/>
<keyword evidence="2" id="KW-0456">Lyase</keyword>
<gene>
    <name evidence="2" type="ORF">BOVATA_037310</name>
</gene>
<feature type="compositionally biased region" description="Polar residues" evidence="1">
    <location>
        <begin position="1"/>
        <end position="11"/>
    </location>
</feature>
<dbReference type="GO" id="GO:0016829">
    <property type="term" value="F:lyase activity"/>
    <property type="evidence" value="ECO:0007669"/>
    <property type="project" value="UniProtKB-KW"/>
</dbReference>
<dbReference type="OrthoDB" id="366186at2759"/>
<dbReference type="EMBL" id="BDSA01000004">
    <property type="protein sequence ID" value="GBE62238.1"/>
    <property type="molecule type" value="Genomic_DNA"/>
</dbReference>
<evidence type="ECO:0000256" key="1">
    <source>
        <dbReference type="SAM" id="MobiDB-lite"/>
    </source>
</evidence>
<feature type="region of interest" description="Disordered" evidence="1">
    <location>
        <begin position="1"/>
        <end position="24"/>
    </location>
</feature>
<feature type="compositionally biased region" description="Acidic residues" evidence="1">
    <location>
        <begin position="15"/>
        <end position="24"/>
    </location>
</feature>
<keyword evidence="3" id="KW-1185">Reference proteome</keyword>
<dbReference type="VEuPathDB" id="PiroplasmaDB:BOVATA_037310"/>
<dbReference type="RefSeq" id="XP_028868481.1">
    <property type="nucleotide sequence ID" value="XM_029012648.1"/>
</dbReference>
<comment type="caution">
    <text evidence="2">The sequence shown here is derived from an EMBL/GenBank/DDBJ whole genome shotgun (WGS) entry which is preliminary data.</text>
</comment>